<accession>A0A4P5ZAT8</accession>
<comment type="caution">
    <text evidence="1">The sequence shown here is derived from an EMBL/GenBank/DDBJ whole genome shotgun (WGS) entry which is preliminary data.</text>
</comment>
<protein>
    <submittedName>
        <fullName evidence="1">Uncharacterized protein</fullName>
    </submittedName>
</protein>
<dbReference type="AlphaFoldDB" id="A0A4P5ZAT8"/>
<dbReference type="EMBL" id="BJCD01000028">
    <property type="protein sequence ID" value="GDZ92603.1"/>
    <property type="molecule type" value="Genomic_DNA"/>
</dbReference>
<organism evidence="1 2">
    <name type="scientific">Planktothrix agardhii CCAP 1459/11A</name>
    <dbReference type="NCBI Taxonomy" id="282420"/>
    <lineage>
        <taxon>Bacteria</taxon>
        <taxon>Bacillati</taxon>
        <taxon>Cyanobacteriota</taxon>
        <taxon>Cyanophyceae</taxon>
        <taxon>Oscillatoriophycideae</taxon>
        <taxon>Oscillatoriales</taxon>
        <taxon>Microcoleaceae</taxon>
        <taxon>Planktothrix</taxon>
    </lineage>
</organism>
<dbReference type="Proteomes" id="UP000299794">
    <property type="component" value="Unassembled WGS sequence"/>
</dbReference>
<sequence length="235" mass="27798">MTELVSLYPEFKLSYSAQISEQLRDLIYSVWQYRYQELYEDHADAPVSLEQSCENILDHLISYNSNSSYLYLMWMGLILGLSVQPTLTAYLPNDPRSELILNLALSHFIRTKNQIKYYKNFNFKENIEFYPNINQFHKQLFPQLSEGTQALDEALDVFQNLLKLIYPYQAKTAILEILEDCLEGYAIFPGSQHRRDLFNWWLLDVVPGIWCLKCPKKIYTIKGLKRFTSEQFFEI</sequence>
<evidence type="ECO:0000313" key="1">
    <source>
        <dbReference type="EMBL" id="GDZ92603.1"/>
    </source>
</evidence>
<evidence type="ECO:0000313" key="2">
    <source>
        <dbReference type="Proteomes" id="UP000299794"/>
    </source>
</evidence>
<gene>
    <name evidence="1" type="ORF">PA905_02990</name>
</gene>
<name>A0A4P5ZAT8_PLAAG</name>
<dbReference type="RefSeq" id="WP_026786561.1">
    <property type="nucleotide sequence ID" value="NZ_BJCD01000028.1"/>
</dbReference>
<reference evidence="2" key="1">
    <citation type="submission" date="2019-02" db="EMBL/GenBank/DDBJ databases">
        <title>Draft genome sequence of Planktothrix agardhii NIES-905.</title>
        <authorList>
            <person name="Yamaguchi H."/>
            <person name="Suzuki S."/>
            <person name="Kawachi M."/>
        </authorList>
    </citation>
    <scope>NUCLEOTIDE SEQUENCE [LARGE SCALE GENOMIC DNA]</scope>
    <source>
        <strain evidence="2">CCAP 1459/11A</strain>
    </source>
</reference>
<proteinExistence type="predicted"/>